<dbReference type="OrthoDB" id="10017101at2759"/>
<keyword evidence="3" id="KW-0808">Transferase</keyword>
<organism evidence="3 4">
    <name type="scientific">Mycena venus</name>
    <dbReference type="NCBI Taxonomy" id="2733690"/>
    <lineage>
        <taxon>Eukaryota</taxon>
        <taxon>Fungi</taxon>
        <taxon>Dikarya</taxon>
        <taxon>Basidiomycota</taxon>
        <taxon>Agaricomycotina</taxon>
        <taxon>Agaricomycetes</taxon>
        <taxon>Agaricomycetidae</taxon>
        <taxon>Agaricales</taxon>
        <taxon>Marasmiineae</taxon>
        <taxon>Mycenaceae</taxon>
        <taxon>Mycena</taxon>
    </lineage>
</organism>
<evidence type="ECO:0000313" key="3">
    <source>
        <dbReference type="EMBL" id="KAF7346924.1"/>
    </source>
</evidence>
<protein>
    <submittedName>
        <fullName evidence="3">Methyltransferase</fullName>
    </submittedName>
</protein>
<dbReference type="SUPFAM" id="SSF53335">
    <property type="entry name" value="S-adenosyl-L-methionine-dependent methyltransferases"/>
    <property type="match status" value="1"/>
</dbReference>
<keyword evidence="4" id="KW-1185">Reference proteome</keyword>
<sequence length="296" mass="32097">MCSNRHIQGAPGLSRLGTPSGRSSTPQFAYFQYRSTFSSSMSTSMYISPSLLHDYIAAAKPSVPTQPSFGIDSPLRPLVASFALSLLCVHKPPTPLPQKPPTFQLYATLEGKHDLWSSLLPCLPFAAFAHPILDFGCGRGPVLLKTTAHKRSLGHTNTSYGIDIFRTGDQSGNAPEATWQNVAAAGFTSQIILHAASFTQSLQFKNGVFGVVTSSLVAHNFDNDGRRAVRETARVCAPGGYVGRYEGVGMDGGHCGKEVGVNRIQIYPSLARYVRYIVPKKTTFIVLLYLTQQLLT</sequence>
<proteinExistence type="predicted"/>
<dbReference type="PANTHER" id="PTHR45277">
    <property type="entry name" value="EXPRESSED PROTEIN"/>
    <property type="match status" value="1"/>
</dbReference>
<evidence type="ECO:0000259" key="2">
    <source>
        <dbReference type="Pfam" id="PF08241"/>
    </source>
</evidence>
<dbReference type="GO" id="GO:0008757">
    <property type="term" value="F:S-adenosylmethionine-dependent methyltransferase activity"/>
    <property type="evidence" value="ECO:0007669"/>
    <property type="project" value="InterPro"/>
</dbReference>
<feature type="domain" description="Methyltransferase type 11" evidence="2">
    <location>
        <begin position="133"/>
        <end position="242"/>
    </location>
</feature>
<keyword evidence="3" id="KW-0489">Methyltransferase</keyword>
<evidence type="ECO:0000256" key="1">
    <source>
        <dbReference type="SAM" id="MobiDB-lite"/>
    </source>
</evidence>
<dbReference type="EMBL" id="JACAZI010000012">
    <property type="protein sequence ID" value="KAF7346924.1"/>
    <property type="molecule type" value="Genomic_DNA"/>
</dbReference>
<evidence type="ECO:0000313" key="4">
    <source>
        <dbReference type="Proteomes" id="UP000620124"/>
    </source>
</evidence>
<dbReference type="InterPro" id="IPR029063">
    <property type="entry name" value="SAM-dependent_MTases_sf"/>
</dbReference>
<dbReference type="PANTHER" id="PTHR45277:SF1">
    <property type="entry name" value="EXPRESSED PROTEIN"/>
    <property type="match status" value="1"/>
</dbReference>
<dbReference type="Pfam" id="PF08241">
    <property type="entry name" value="Methyltransf_11"/>
    <property type="match status" value="1"/>
</dbReference>
<dbReference type="Gene3D" id="3.40.50.150">
    <property type="entry name" value="Vaccinia Virus protein VP39"/>
    <property type="match status" value="1"/>
</dbReference>
<reference evidence="3" key="1">
    <citation type="submission" date="2020-05" db="EMBL/GenBank/DDBJ databases">
        <title>Mycena genomes resolve the evolution of fungal bioluminescence.</title>
        <authorList>
            <person name="Tsai I.J."/>
        </authorList>
    </citation>
    <scope>NUCLEOTIDE SEQUENCE</scope>
    <source>
        <strain evidence="3">CCC161011</strain>
    </source>
</reference>
<comment type="caution">
    <text evidence="3">The sequence shown here is derived from an EMBL/GenBank/DDBJ whole genome shotgun (WGS) entry which is preliminary data.</text>
</comment>
<dbReference type="Proteomes" id="UP000620124">
    <property type="component" value="Unassembled WGS sequence"/>
</dbReference>
<dbReference type="AlphaFoldDB" id="A0A8H6XV07"/>
<dbReference type="GO" id="GO:0032259">
    <property type="term" value="P:methylation"/>
    <property type="evidence" value="ECO:0007669"/>
    <property type="project" value="UniProtKB-KW"/>
</dbReference>
<dbReference type="InterPro" id="IPR013216">
    <property type="entry name" value="Methyltransf_11"/>
</dbReference>
<feature type="region of interest" description="Disordered" evidence="1">
    <location>
        <begin position="1"/>
        <end position="21"/>
    </location>
</feature>
<gene>
    <name evidence="3" type="ORF">MVEN_01444800</name>
</gene>
<name>A0A8H6XV07_9AGAR</name>
<accession>A0A8H6XV07</accession>